<keyword evidence="6" id="KW-0520">NAD</keyword>
<dbReference type="EC" id="1.6.5.9" evidence="2"/>
<dbReference type="AlphaFoldDB" id="A0A2H0DYM0"/>
<protein>
    <recommendedName>
        <fullName evidence="2">NADH:ubiquinone reductase (non-electrogenic)</fullName>
        <ecNumber evidence="2">1.6.5.9</ecNumber>
    </recommendedName>
</protein>
<evidence type="ECO:0000256" key="6">
    <source>
        <dbReference type="ARBA" id="ARBA00023027"/>
    </source>
</evidence>
<dbReference type="Proteomes" id="UP000231143">
    <property type="component" value="Unassembled WGS sequence"/>
</dbReference>
<evidence type="ECO:0000256" key="3">
    <source>
        <dbReference type="ARBA" id="ARBA00022630"/>
    </source>
</evidence>
<dbReference type="InterPro" id="IPR036188">
    <property type="entry name" value="FAD/NAD-bd_sf"/>
</dbReference>
<comment type="caution">
    <text evidence="9">The sequence shown here is derived from an EMBL/GenBank/DDBJ whole genome shotgun (WGS) entry which is preliminary data.</text>
</comment>
<comment type="similarity">
    <text evidence="1">Belongs to the NADH dehydrogenase family.</text>
</comment>
<keyword evidence="4" id="KW-0274">FAD</keyword>
<dbReference type="EMBL" id="PCTT01000013">
    <property type="protein sequence ID" value="PIP87274.1"/>
    <property type="molecule type" value="Genomic_DNA"/>
</dbReference>
<evidence type="ECO:0000313" key="10">
    <source>
        <dbReference type="Proteomes" id="UP000231143"/>
    </source>
</evidence>
<organism evidence="9 10">
    <name type="scientific">Candidatus Campbellbacteria bacterium CG22_combo_CG10-13_8_21_14_all_36_13</name>
    <dbReference type="NCBI Taxonomy" id="1974529"/>
    <lineage>
        <taxon>Bacteria</taxon>
        <taxon>Candidatus Campbelliibacteriota</taxon>
    </lineage>
</organism>
<accession>A0A2H0DYM0</accession>
<evidence type="ECO:0000256" key="5">
    <source>
        <dbReference type="ARBA" id="ARBA00023002"/>
    </source>
</evidence>
<dbReference type="PANTHER" id="PTHR43706:SF47">
    <property type="entry name" value="EXTERNAL NADH-UBIQUINONE OXIDOREDUCTASE 1, MITOCHONDRIAL-RELATED"/>
    <property type="match status" value="1"/>
</dbReference>
<keyword evidence="5" id="KW-0560">Oxidoreductase</keyword>
<dbReference type="Pfam" id="PF07992">
    <property type="entry name" value="Pyr_redox_2"/>
    <property type="match status" value="1"/>
</dbReference>
<evidence type="ECO:0000256" key="4">
    <source>
        <dbReference type="ARBA" id="ARBA00022827"/>
    </source>
</evidence>
<dbReference type="InterPro" id="IPR023753">
    <property type="entry name" value="FAD/NAD-binding_dom"/>
</dbReference>
<proteinExistence type="inferred from homology"/>
<reference evidence="9 10" key="1">
    <citation type="submission" date="2017-09" db="EMBL/GenBank/DDBJ databases">
        <title>Depth-based differentiation of microbial function through sediment-hosted aquifers and enrichment of novel symbionts in the deep terrestrial subsurface.</title>
        <authorList>
            <person name="Probst A.J."/>
            <person name="Ladd B."/>
            <person name="Jarett J.K."/>
            <person name="Geller-Mcgrath D.E."/>
            <person name="Sieber C.M."/>
            <person name="Emerson J.B."/>
            <person name="Anantharaman K."/>
            <person name="Thomas B.C."/>
            <person name="Malmstrom R."/>
            <person name="Stieglmeier M."/>
            <person name="Klingl A."/>
            <person name="Woyke T."/>
            <person name="Ryan C.M."/>
            <person name="Banfield J.F."/>
        </authorList>
    </citation>
    <scope>NUCLEOTIDE SEQUENCE [LARGE SCALE GENOMIC DNA]</scope>
    <source>
        <strain evidence="9">CG22_combo_CG10-13_8_21_14_all_36_13</strain>
    </source>
</reference>
<dbReference type="PANTHER" id="PTHR43706">
    <property type="entry name" value="NADH DEHYDROGENASE"/>
    <property type="match status" value="1"/>
</dbReference>
<evidence type="ECO:0000313" key="9">
    <source>
        <dbReference type="EMBL" id="PIP87274.1"/>
    </source>
</evidence>
<evidence type="ECO:0000256" key="2">
    <source>
        <dbReference type="ARBA" id="ARBA00012637"/>
    </source>
</evidence>
<gene>
    <name evidence="9" type="ORF">COW81_00970</name>
</gene>
<evidence type="ECO:0000256" key="1">
    <source>
        <dbReference type="ARBA" id="ARBA00005272"/>
    </source>
</evidence>
<feature type="domain" description="FAD/NAD(P)-binding" evidence="8">
    <location>
        <begin position="13"/>
        <end position="350"/>
    </location>
</feature>
<name>A0A2H0DYM0_9BACT</name>
<keyword evidence="3" id="KW-0285">Flavoprotein</keyword>
<dbReference type="SUPFAM" id="SSF51905">
    <property type="entry name" value="FAD/NAD(P)-binding domain"/>
    <property type="match status" value="2"/>
</dbReference>
<evidence type="ECO:0000259" key="8">
    <source>
        <dbReference type="Pfam" id="PF07992"/>
    </source>
</evidence>
<evidence type="ECO:0000256" key="7">
    <source>
        <dbReference type="ARBA" id="ARBA00047599"/>
    </source>
</evidence>
<comment type="catalytic activity">
    <reaction evidence="7">
        <text>a quinone + NADH + H(+) = a quinol + NAD(+)</text>
        <dbReference type="Rhea" id="RHEA:46160"/>
        <dbReference type="ChEBI" id="CHEBI:15378"/>
        <dbReference type="ChEBI" id="CHEBI:24646"/>
        <dbReference type="ChEBI" id="CHEBI:57540"/>
        <dbReference type="ChEBI" id="CHEBI:57945"/>
        <dbReference type="ChEBI" id="CHEBI:132124"/>
        <dbReference type="EC" id="1.6.5.9"/>
    </reaction>
</comment>
<dbReference type="InterPro" id="IPR045024">
    <property type="entry name" value="NDH-2"/>
</dbReference>
<dbReference type="Gene3D" id="3.50.50.100">
    <property type="match status" value="1"/>
</dbReference>
<sequence>MSTIQETGNGKKRIVIVGAGFAGIHTYMELHRQMHGRKDIFITLINKNDYFLFVPMIHEVAMGNLLPGSITQSLRVLPQCCLSDFIEGDVTSVDFDNQTIKYKQSHKVDVSDNDFGVRELSYDYLVLAPGAKINYFGVEGAEENALVLQDLNDAKKIKNHMLHRFEEAQTIEDEDKKKEILTFIIIGGGATGVEICGEMADVFNKELKNVYPELYPLSSVKLIHAGEMLISPTVPWFAERTKNILEKKGKIEIMLNSRVSKIEKNTVWIGDKKVVGGTVVWAGGALASDLEVSASKVFKRDERSNRVVTNRFLQLPEYPNVFPLGDFAWVPEKDKPDSAYPTRAQFATREGFFAGRNIKRLIDGDTNLEEFVWQDQGFIVSLGKGGALASVFGLRLSGFIAWWFYRTAYLSKILGTRAKIRTALEWTLNLFLPRDLSEL</sequence>
<dbReference type="GO" id="GO:0050136">
    <property type="term" value="F:NADH dehydrogenase (quinone) (non-electrogenic) activity"/>
    <property type="evidence" value="ECO:0007669"/>
    <property type="project" value="UniProtKB-EC"/>
</dbReference>
<dbReference type="PRINTS" id="PR00368">
    <property type="entry name" value="FADPNR"/>
</dbReference>